<dbReference type="Pfam" id="PF16074">
    <property type="entry name" value="PilW"/>
    <property type="match status" value="1"/>
</dbReference>
<dbReference type="HOGENOM" id="CLU_073585_0_0_4"/>
<dbReference type="KEGG" id="rme:Rmet_0190"/>
<dbReference type="PROSITE" id="PS00409">
    <property type="entry name" value="PROKAR_NTER_METHYL"/>
    <property type="match status" value="1"/>
</dbReference>
<accession>Q1LS00</accession>
<dbReference type="Proteomes" id="UP000002429">
    <property type="component" value="Chromosome"/>
</dbReference>
<sequence length="242" mass="25480">MRHLRRTRSRQAGVSLVEIMVAMIIGLFMLLALSTLFLNFRGTFRDQDQLAQLQDNERLALTMFSTTIQSAGYFPDPVNNVVTGALPLSTGNAYGDFAAGQAVVGTSGANGASDTLTARFMTANGDGILNCQGQSNTSGANVVYVNSFAVNVNNELTCAINGGAAVPLVSGVTGFSVLYGTDTANGGNVDQYLSAAAVTAAGYWPQVRTARVTVTFVNPYATQPSQPATLSWTQTISLMNRS</sequence>
<evidence type="ECO:0000313" key="3">
    <source>
        <dbReference type="Proteomes" id="UP000002429"/>
    </source>
</evidence>
<dbReference type="InterPro" id="IPR012902">
    <property type="entry name" value="N_methyl_site"/>
</dbReference>
<feature type="transmembrane region" description="Helical" evidence="1">
    <location>
        <begin position="12"/>
        <end position="38"/>
    </location>
</feature>
<dbReference type="AlphaFoldDB" id="Q1LS00"/>
<keyword evidence="3" id="KW-1185">Reference proteome</keyword>
<keyword evidence="1 2" id="KW-0812">Transmembrane</keyword>
<keyword evidence="1" id="KW-0472">Membrane</keyword>
<gene>
    <name evidence="2" type="ordered locus">Rmet_0190</name>
</gene>
<dbReference type="RefSeq" id="WP_011515096.1">
    <property type="nucleotide sequence ID" value="NC_007973.1"/>
</dbReference>
<dbReference type="eggNOG" id="COG4966">
    <property type="taxonomic scope" value="Bacteria"/>
</dbReference>
<name>Q1LS00_CUPMC</name>
<dbReference type="InterPro" id="IPR032092">
    <property type="entry name" value="PilW"/>
</dbReference>
<dbReference type="STRING" id="266264.Rmet_0190"/>
<reference evidence="3" key="1">
    <citation type="journal article" date="2010" name="PLoS ONE">
        <title>The complete genome sequence of Cupriavidus metallidurans strain CH34, a master survivalist in harsh and anthropogenic environments.</title>
        <authorList>
            <person name="Janssen P.J."/>
            <person name="Van Houdt R."/>
            <person name="Moors H."/>
            <person name="Monsieurs P."/>
            <person name="Morin N."/>
            <person name="Michaux A."/>
            <person name="Benotmane M.A."/>
            <person name="Leys N."/>
            <person name="Vallaeys T."/>
            <person name="Lapidus A."/>
            <person name="Monchy S."/>
            <person name="Medigue C."/>
            <person name="Taghavi S."/>
            <person name="McCorkle S."/>
            <person name="Dunn J."/>
            <person name="van der Lelie D."/>
            <person name="Mergeay M."/>
        </authorList>
    </citation>
    <scope>NUCLEOTIDE SEQUENCE [LARGE SCALE GENOMIC DNA]</scope>
    <source>
        <strain evidence="3">ATCC 43123 / DSM 2839 / NBRC 102507 / CH34</strain>
    </source>
</reference>
<evidence type="ECO:0000256" key="1">
    <source>
        <dbReference type="SAM" id="Phobius"/>
    </source>
</evidence>
<protein>
    <submittedName>
        <fullName evidence="2">Type 4 fimbrial biogenesis transmembrane protein, pilW</fullName>
    </submittedName>
</protein>
<proteinExistence type="predicted"/>
<evidence type="ECO:0000313" key="2">
    <source>
        <dbReference type="EMBL" id="ABF07076.1"/>
    </source>
</evidence>
<dbReference type="EMBL" id="CP000352">
    <property type="protein sequence ID" value="ABF07076.1"/>
    <property type="molecule type" value="Genomic_DNA"/>
</dbReference>
<keyword evidence="1" id="KW-1133">Transmembrane helix</keyword>
<dbReference type="GO" id="GO:0043683">
    <property type="term" value="P:type IV pilus assembly"/>
    <property type="evidence" value="ECO:0007669"/>
    <property type="project" value="InterPro"/>
</dbReference>
<dbReference type="Pfam" id="PF07963">
    <property type="entry name" value="N_methyl"/>
    <property type="match status" value="1"/>
</dbReference>
<organism evidence="2 3">
    <name type="scientific">Cupriavidus metallidurans (strain ATCC 43123 / DSM 2839 / NBRC 102507 / CH34)</name>
    <name type="common">Ralstonia metallidurans</name>
    <dbReference type="NCBI Taxonomy" id="266264"/>
    <lineage>
        <taxon>Bacteria</taxon>
        <taxon>Pseudomonadati</taxon>
        <taxon>Pseudomonadota</taxon>
        <taxon>Betaproteobacteria</taxon>
        <taxon>Burkholderiales</taxon>
        <taxon>Burkholderiaceae</taxon>
        <taxon>Cupriavidus</taxon>
    </lineage>
</organism>